<dbReference type="RefSeq" id="XP_033532644.1">
    <property type="nucleotide sequence ID" value="XM_033683226.1"/>
</dbReference>
<dbReference type="EMBL" id="ML975163">
    <property type="protein sequence ID" value="KAF1811013.1"/>
    <property type="molecule type" value="Genomic_DNA"/>
</dbReference>
<evidence type="ECO:0000313" key="2">
    <source>
        <dbReference type="EMBL" id="KAF1811013.1"/>
    </source>
</evidence>
<dbReference type="AlphaFoldDB" id="A0A6G1FYZ9"/>
<evidence type="ECO:0000313" key="4">
    <source>
        <dbReference type="RefSeq" id="XP_033532644.1"/>
    </source>
</evidence>
<reference evidence="4" key="3">
    <citation type="submission" date="2025-04" db="UniProtKB">
        <authorList>
            <consortium name="RefSeq"/>
        </authorList>
    </citation>
    <scope>IDENTIFICATION</scope>
    <source>
        <strain evidence="4">CBS 781.70</strain>
    </source>
</reference>
<keyword evidence="3" id="KW-1185">Reference proteome</keyword>
<name>A0A6G1FYZ9_9PEZI</name>
<organism evidence="2">
    <name type="scientific">Eremomyces bilateralis CBS 781.70</name>
    <dbReference type="NCBI Taxonomy" id="1392243"/>
    <lineage>
        <taxon>Eukaryota</taxon>
        <taxon>Fungi</taxon>
        <taxon>Dikarya</taxon>
        <taxon>Ascomycota</taxon>
        <taxon>Pezizomycotina</taxon>
        <taxon>Dothideomycetes</taxon>
        <taxon>Dothideomycetes incertae sedis</taxon>
        <taxon>Eremomycetales</taxon>
        <taxon>Eremomycetaceae</taxon>
        <taxon>Eremomyces</taxon>
    </lineage>
</organism>
<dbReference type="GeneID" id="54423796"/>
<keyword evidence="1" id="KW-0812">Transmembrane</keyword>
<gene>
    <name evidence="2 4" type="ORF">P152DRAFT_73997</name>
</gene>
<evidence type="ECO:0000256" key="1">
    <source>
        <dbReference type="SAM" id="Phobius"/>
    </source>
</evidence>
<accession>A0A6G1FYZ9</accession>
<evidence type="ECO:0000313" key="3">
    <source>
        <dbReference type="Proteomes" id="UP000504638"/>
    </source>
</evidence>
<feature type="transmembrane region" description="Helical" evidence="1">
    <location>
        <begin position="51"/>
        <end position="67"/>
    </location>
</feature>
<reference evidence="4" key="2">
    <citation type="submission" date="2020-04" db="EMBL/GenBank/DDBJ databases">
        <authorList>
            <consortium name="NCBI Genome Project"/>
        </authorList>
    </citation>
    <scope>NUCLEOTIDE SEQUENCE</scope>
    <source>
        <strain evidence="4">CBS 781.70</strain>
    </source>
</reference>
<sequence>MSSSGTLLPMRDYFRSDVFHGRGSVPLKNEIIRFPESHRRIPHGRLIPPPFPAQFIFIAYIFLIHLWRSRRYILTSPTYGISPLEPPPGLANTACQHNDNPPVPFPPFPAPALLPSTRYLMDSSD</sequence>
<reference evidence="2 4" key="1">
    <citation type="submission" date="2020-01" db="EMBL/GenBank/DDBJ databases">
        <authorList>
            <consortium name="DOE Joint Genome Institute"/>
            <person name="Haridas S."/>
            <person name="Albert R."/>
            <person name="Binder M."/>
            <person name="Bloem J."/>
            <person name="Labutti K."/>
            <person name="Salamov A."/>
            <person name="Andreopoulos B."/>
            <person name="Baker S.E."/>
            <person name="Barry K."/>
            <person name="Bills G."/>
            <person name="Bluhm B.H."/>
            <person name="Cannon C."/>
            <person name="Castanera R."/>
            <person name="Culley D.E."/>
            <person name="Daum C."/>
            <person name="Ezra D."/>
            <person name="Gonzalez J.B."/>
            <person name="Henrissat B."/>
            <person name="Kuo A."/>
            <person name="Liang C."/>
            <person name="Lipzen A."/>
            <person name="Lutzoni F."/>
            <person name="Magnuson J."/>
            <person name="Mondo S."/>
            <person name="Nolan M."/>
            <person name="Ohm R."/>
            <person name="Pangilinan J."/>
            <person name="Park H.-J."/>
            <person name="Ramirez L."/>
            <person name="Alfaro M."/>
            <person name="Sun H."/>
            <person name="Tritt A."/>
            <person name="Yoshinaga Y."/>
            <person name="Zwiers L.-H."/>
            <person name="Turgeon B.G."/>
            <person name="Goodwin S.B."/>
            <person name="Spatafora J.W."/>
            <person name="Crous P.W."/>
            <person name="Grigoriev I.V."/>
        </authorList>
    </citation>
    <scope>NUCLEOTIDE SEQUENCE</scope>
    <source>
        <strain evidence="2 4">CBS 781.70</strain>
    </source>
</reference>
<dbReference type="Proteomes" id="UP000504638">
    <property type="component" value="Unplaced"/>
</dbReference>
<keyword evidence="1" id="KW-1133">Transmembrane helix</keyword>
<keyword evidence="1" id="KW-0472">Membrane</keyword>
<protein>
    <submittedName>
        <fullName evidence="2 4">Uncharacterized protein</fullName>
    </submittedName>
</protein>
<proteinExistence type="predicted"/>